<evidence type="ECO:0008006" key="3">
    <source>
        <dbReference type="Google" id="ProtNLM"/>
    </source>
</evidence>
<dbReference type="AlphaFoldDB" id="W3X414"/>
<reference evidence="2" key="1">
    <citation type="journal article" date="2015" name="BMC Genomics">
        <title>Genomic and transcriptomic analysis of the endophytic fungus Pestalotiopsis fici reveals its lifestyle and high potential for synthesis of natural products.</title>
        <authorList>
            <person name="Wang X."/>
            <person name="Zhang X."/>
            <person name="Liu L."/>
            <person name="Xiang M."/>
            <person name="Wang W."/>
            <person name="Sun X."/>
            <person name="Che Y."/>
            <person name="Guo L."/>
            <person name="Liu G."/>
            <person name="Guo L."/>
            <person name="Wang C."/>
            <person name="Yin W.B."/>
            <person name="Stadler M."/>
            <person name="Zhang X."/>
            <person name="Liu X."/>
        </authorList>
    </citation>
    <scope>NUCLEOTIDE SEQUENCE [LARGE SCALE GENOMIC DNA]</scope>
    <source>
        <strain evidence="2">W106-1 / CGMCC3.15140</strain>
    </source>
</reference>
<dbReference type="KEGG" id="pfy:PFICI_08258"/>
<dbReference type="STRING" id="1229662.W3X414"/>
<dbReference type="OrthoDB" id="2019266at2759"/>
<dbReference type="Proteomes" id="UP000030651">
    <property type="component" value="Unassembled WGS sequence"/>
</dbReference>
<evidence type="ECO:0000313" key="1">
    <source>
        <dbReference type="EMBL" id="ETS80729.1"/>
    </source>
</evidence>
<accession>W3X414</accession>
<dbReference type="HOGENOM" id="CLU_093821_0_0_1"/>
<proteinExistence type="predicted"/>
<dbReference type="EMBL" id="KI912113">
    <property type="protein sequence ID" value="ETS80729.1"/>
    <property type="molecule type" value="Genomic_DNA"/>
</dbReference>
<dbReference type="GeneID" id="19273271"/>
<dbReference type="RefSeq" id="XP_007835030.1">
    <property type="nucleotide sequence ID" value="XM_007836839.1"/>
</dbReference>
<name>W3X414_PESFW</name>
<gene>
    <name evidence="1" type="ORF">PFICI_08258</name>
</gene>
<sequence length="253" mass="28236">MAVDSLTSTPANHLYNVRFPQKHETNVQQDDEWCELLTKDHVQHIRFHDYAFIFNNRGLYEQLFVDRLKCSSHRVVTDLLGKETHRLQGAPLHAMDLGAGNGLVGAQLHQLGASRLIGCDILPEAKQAALRDQPGIYDDYLICDLTNLSDEHSTLLHKADINVLTIVGALGFGDIPKEAFLAAIGFVKNGGLIAFNLKDQFYGSEDQSGFSETIKESVVNGRLAILSEQKYCHRLSVTGQELYYYAFVAVKRS</sequence>
<dbReference type="OMA" id="GMMGDEL"/>
<organism evidence="1 2">
    <name type="scientific">Pestalotiopsis fici (strain W106-1 / CGMCC3.15140)</name>
    <dbReference type="NCBI Taxonomy" id="1229662"/>
    <lineage>
        <taxon>Eukaryota</taxon>
        <taxon>Fungi</taxon>
        <taxon>Dikarya</taxon>
        <taxon>Ascomycota</taxon>
        <taxon>Pezizomycotina</taxon>
        <taxon>Sordariomycetes</taxon>
        <taxon>Xylariomycetidae</taxon>
        <taxon>Amphisphaeriales</taxon>
        <taxon>Sporocadaceae</taxon>
        <taxon>Pestalotiopsis</taxon>
    </lineage>
</organism>
<evidence type="ECO:0000313" key="2">
    <source>
        <dbReference type="Proteomes" id="UP000030651"/>
    </source>
</evidence>
<keyword evidence="2" id="KW-1185">Reference proteome</keyword>
<dbReference type="Gene3D" id="3.40.50.150">
    <property type="entry name" value="Vaccinia Virus protein VP39"/>
    <property type="match status" value="1"/>
</dbReference>
<dbReference type="InParanoid" id="W3X414"/>
<protein>
    <recommendedName>
        <fullName evidence="3">Methyltransferase domain-containing protein</fullName>
    </recommendedName>
</protein>
<dbReference type="InterPro" id="IPR029063">
    <property type="entry name" value="SAM-dependent_MTases_sf"/>
</dbReference>
<dbReference type="SUPFAM" id="SSF53335">
    <property type="entry name" value="S-adenosyl-L-methionine-dependent methyltransferases"/>
    <property type="match status" value="1"/>
</dbReference>